<dbReference type="GO" id="GO:0008199">
    <property type="term" value="F:ferric iron binding"/>
    <property type="evidence" value="ECO:0007669"/>
    <property type="project" value="InterPro"/>
</dbReference>
<dbReference type="InterPro" id="IPR000627">
    <property type="entry name" value="Intradiol_dOase_C"/>
</dbReference>
<gene>
    <name evidence="5" type="ORF">SAMN06296427_1137</name>
</gene>
<dbReference type="STRING" id="1434700.SAMN06296427_1137"/>
<dbReference type="PROSITE" id="PS51257">
    <property type="entry name" value="PROKAR_LIPOPROTEIN"/>
    <property type="match status" value="1"/>
</dbReference>
<dbReference type="EMBL" id="FWXS01000013">
    <property type="protein sequence ID" value="SMC90895.1"/>
    <property type="molecule type" value="Genomic_DNA"/>
</dbReference>
<evidence type="ECO:0000259" key="4">
    <source>
        <dbReference type="Pfam" id="PF00775"/>
    </source>
</evidence>
<dbReference type="GO" id="GO:0016702">
    <property type="term" value="F:oxidoreductase activity, acting on single donors with incorporation of molecular oxygen, incorporation of two atoms of oxygen"/>
    <property type="evidence" value="ECO:0007669"/>
    <property type="project" value="InterPro"/>
</dbReference>
<dbReference type="AlphaFoldDB" id="A0A1W2CZZ0"/>
<keyword evidence="6" id="KW-1185">Reference proteome</keyword>
<evidence type="ECO:0000313" key="5">
    <source>
        <dbReference type="EMBL" id="SMC90895.1"/>
    </source>
</evidence>
<accession>A0A1W2CZZ0</accession>
<dbReference type="RefSeq" id="WP_084019051.1">
    <property type="nucleotide sequence ID" value="NZ_FWXS01000013.1"/>
</dbReference>
<dbReference type="PANTHER" id="PTHR33711">
    <property type="entry name" value="DIOXYGENASE, PUTATIVE (AFU_ORTHOLOGUE AFUA_2G02910)-RELATED"/>
    <property type="match status" value="1"/>
</dbReference>
<keyword evidence="2 5" id="KW-0223">Dioxygenase</keyword>
<evidence type="ECO:0000313" key="6">
    <source>
        <dbReference type="Proteomes" id="UP000192393"/>
    </source>
</evidence>
<organism evidence="5 6">
    <name type="scientific">Moheibacter sediminis</name>
    <dbReference type="NCBI Taxonomy" id="1434700"/>
    <lineage>
        <taxon>Bacteria</taxon>
        <taxon>Pseudomonadati</taxon>
        <taxon>Bacteroidota</taxon>
        <taxon>Flavobacteriia</taxon>
        <taxon>Flavobacteriales</taxon>
        <taxon>Weeksellaceae</taxon>
        <taxon>Moheibacter</taxon>
    </lineage>
</organism>
<dbReference type="OrthoDB" id="933561at2"/>
<dbReference type="InterPro" id="IPR015889">
    <property type="entry name" value="Intradiol_dOase_core"/>
</dbReference>
<name>A0A1W2CZZ0_9FLAO</name>
<dbReference type="Proteomes" id="UP000192393">
    <property type="component" value="Unassembled WGS sequence"/>
</dbReference>
<feature type="domain" description="Intradiol ring-cleavage dioxygenases" evidence="4">
    <location>
        <begin position="61"/>
        <end position="169"/>
    </location>
</feature>
<proteinExistence type="inferred from homology"/>
<dbReference type="PANTHER" id="PTHR33711:SF10">
    <property type="entry name" value="INTRADIOL RING-CLEAVAGE DIOXYGENASES DOMAIN-CONTAINING PROTEIN"/>
    <property type="match status" value="1"/>
</dbReference>
<dbReference type="InterPro" id="IPR050770">
    <property type="entry name" value="Intradiol_RC_Dioxygenase"/>
</dbReference>
<evidence type="ECO:0000256" key="1">
    <source>
        <dbReference type="ARBA" id="ARBA00007825"/>
    </source>
</evidence>
<dbReference type="SUPFAM" id="SSF49482">
    <property type="entry name" value="Aromatic compound dioxygenase"/>
    <property type="match status" value="1"/>
</dbReference>
<dbReference type="Gene3D" id="2.60.130.10">
    <property type="entry name" value="Aromatic compound dioxygenase"/>
    <property type="match status" value="1"/>
</dbReference>
<keyword evidence="3" id="KW-0560">Oxidoreductase</keyword>
<dbReference type="Pfam" id="PF00775">
    <property type="entry name" value="Dioxygenase_C"/>
    <property type="match status" value="1"/>
</dbReference>
<reference evidence="6" key="1">
    <citation type="submission" date="2017-04" db="EMBL/GenBank/DDBJ databases">
        <authorList>
            <person name="Varghese N."/>
            <person name="Submissions S."/>
        </authorList>
    </citation>
    <scope>NUCLEOTIDE SEQUENCE [LARGE SCALE GENOMIC DNA]</scope>
    <source>
        <strain evidence="6">CGMCC 1.12708</strain>
    </source>
</reference>
<protein>
    <submittedName>
        <fullName evidence="5">Protocatechuate 3,4-dioxygenase beta subunit</fullName>
    </submittedName>
</protein>
<evidence type="ECO:0000256" key="2">
    <source>
        <dbReference type="ARBA" id="ARBA00022964"/>
    </source>
</evidence>
<comment type="similarity">
    <text evidence="1">Belongs to the intradiol ring-cleavage dioxygenase family.</text>
</comment>
<sequence length="393" mass="45359">MKIRIISKWVCFCSVFISCKGQIKENLQENKIVGGGCEGCELMYIGIPENISTESTSNGWTEGRQKLMIVGKVYQRDGRTAAKDIIIYYWHTDENGLYSSKINTPKDAKEHGHLRGWVKSDENGNYRIKTSRPAHYPNENMAAHIHLSIKEPQIENEYFADLYFDDDSQYLQHKKKYGKADRAGTELLRVVIDNDIQIAEHNIILGLNIPNYPEYIKSLAKSGLNIGEDQPSFIPYHAFGPDKGTQTCPVCKYGRYHGIVYFVGNRPDWESIKKWLEFLELESEKRKKYLKVYFVYGNQQDYNKSDRQYELEKLGKELNIKNTALTFVPSFSDKGTEADLNNINPEAENTFIIYKHRVIVDKFLNLKATNENFELLSTALDKTKGEYFHLSEP</sequence>
<evidence type="ECO:0000256" key="3">
    <source>
        <dbReference type="ARBA" id="ARBA00023002"/>
    </source>
</evidence>